<gene>
    <name evidence="6" type="ORF">ILUMI_04768</name>
</gene>
<dbReference type="InterPro" id="IPR001876">
    <property type="entry name" value="Znf_RanBP2"/>
</dbReference>
<evidence type="ECO:0000313" key="7">
    <source>
        <dbReference type="Proteomes" id="UP000801492"/>
    </source>
</evidence>
<name>A0A8K0DC87_IGNLU</name>
<feature type="compositionally biased region" description="Basic and acidic residues" evidence="4">
    <location>
        <begin position="427"/>
        <end position="437"/>
    </location>
</feature>
<dbReference type="SMART" id="SM00547">
    <property type="entry name" value="ZnF_RBZ"/>
    <property type="match status" value="2"/>
</dbReference>
<evidence type="ECO:0000256" key="1">
    <source>
        <dbReference type="ARBA" id="ARBA00022723"/>
    </source>
</evidence>
<dbReference type="Proteomes" id="UP000801492">
    <property type="component" value="Unassembled WGS sequence"/>
</dbReference>
<evidence type="ECO:0000256" key="3">
    <source>
        <dbReference type="ARBA" id="ARBA00022833"/>
    </source>
</evidence>
<evidence type="ECO:0000259" key="5">
    <source>
        <dbReference type="PROSITE" id="PS01358"/>
    </source>
</evidence>
<sequence length="635" mass="71572">MTFSIDSEMDGYYAQDRLQELWQQIGSLHLSYLEMEESPQKLEQRNKLEDCIREFLCLAPHSQKFIFRETADVLHRSASTKKDFSGYRAALGWNAIGMYAANLLNQPWRKEYKQIQLYSGFYKHQIDANLVGAEVIFEAMGYKHDGDGILTLDGPICPDRVISLSQDSLVAYVECQILKAIWEEVSTNFKVSWLEVLEFRETHLCSPKQSVQALNYRFHERQFQQHTRSYSQGTDPFATGARYSSSVHPSSTLSANHSFPPLHSHASIASIPIAPQCIYGTNGYYSNNYATYAPVAPQHIPYHVPLTYAQTVAKPLYHPTNYFPNGYTVPPPPPPYVCPTIPTGQLIEVDSHSSHHYDTVDGPSHSRTGRSRSSELYNIKNDLKSSSDKELNADTIDSWDYVYRNLESQGYSKDLGERGDVLSPPLDTRKPKSTVKEAKKIKSTALEEGIYNLSLNDKPKKDCEYERRNSDASKSYEHERKHSESGTAVKKQLAKQALNGYVKTNNTLPLPEKSSAIPNSNTKIDHLVNNRPSNSKTLDVRKPKQIQESDKSKPKDQDTKETLNGNTSKWGCGACTYLNDCTRDICEMCGKSKVKIQDIMEIGGPQCPRCTLVNPKDNKVCDACAGSLKDSPTYI</sequence>
<feature type="region of interest" description="Disordered" evidence="4">
    <location>
        <begin position="412"/>
        <end position="437"/>
    </location>
</feature>
<dbReference type="SUPFAM" id="SSF90209">
    <property type="entry name" value="Ran binding protein zinc finger-like"/>
    <property type="match status" value="1"/>
</dbReference>
<dbReference type="EMBL" id="VTPC01001653">
    <property type="protein sequence ID" value="KAF2901421.1"/>
    <property type="molecule type" value="Genomic_DNA"/>
</dbReference>
<dbReference type="InterPro" id="IPR048839">
    <property type="entry name" value="SPATA2_PUB-like"/>
</dbReference>
<keyword evidence="3" id="KW-0862">Zinc</keyword>
<reference evidence="6" key="1">
    <citation type="submission" date="2019-08" db="EMBL/GenBank/DDBJ databases">
        <title>The genome of the North American firefly Photinus pyralis.</title>
        <authorList>
            <consortium name="Photinus pyralis genome working group"/>
            <person name="Fallon T.R."/>
            <person name="Sander Lower S.E."/>
            <person name="Weng J.-K."/>
        </authorList>
    </citation>
    <scope>NUCLEOTIDE SEQUENCE</scope>
    <source>
        <strain evidence="6">TRF0915ILg1</strain>
        <tissue evidence="6">Whole body</tissue>
    </source>
</reference>
<dbReference type="PROSITE" id="PS01358">
    <property type="entry name" value="ZF_RANBP2_1"/>
    <property type="match status" value="1"/>
</dbReference>
<accession>A0A8K0DC87</accession>
<keyword evidence="1" id="KW-0479">Metal-binding</keyword>
<dbReference type="SUPFAM" id="SSF143503">
    <property type="entry name" value="PUG domain-like"/>
    <property type="match status" value="1"/>
</dbReference>
<dbReference type="OrthoDB" id="9837000at2759"/>
<feature type="domain" description="RanBP2-type" evidence="5">
    <location>
        <begin position="570"/>
        <end position="589"/>
    </location>
</feature>
<dbReference type="AlphaFoldDB" id="A0A8K0DC87"/>
<evidence type="ECO:0000256" key="2">
    <source>
        <dbReference type="ARBA" id="ARBA00022771"/>
    </source>
</evidence>
<dbReference type="Gene3D" id="2.30.30.380">
    <property type="entry name" value="Zn-finger domain of Sec23/24"/>
    <property type="match status" value="1"/>
</dbReference>
<protein>
    <recommendedName>
        <fullName evidence="5">RanBP2-type domain-containing protein</fullName>
    </recommendedName>
</protein>
<evidence type="ECO:0000256" key="4">
    <source>
        <dbReference type="SAM" id="MobiDB-lite"/>
    </source>
</evidence>
<dbReference type="GO" id="GO:0008270">
    <property type="term" value="F:zinc ion binding"/>
    <property type="evidence" value="ECO:0007669"/>
    <property type="project" value="UniProtKB-KW"/>
</dbReference>
<comment type="caution">
    <text evidence="6">The sequence shown here is derived from an EMBL/GenBank/DDBJ whole genome shotgun (WGS) entry which is preliminary data.</text>
</comment>
<dbReference type="PANTHER" id="PTHR15326">
    <property type="entry name" value="SPERMATOGENESIS-ASSOCIATED PROTEIN 2/TAMOZHENNIC"/>
    <property type="match status" value="1"/>
</dbReference>
<evidence type="ECO:0000313" key="6">
    <source>
        <dbReference type="EMBL" id="KAF2901421.1"/>
    </source>
</evidence>
<feature type="region of interest" description="Disordered" evidence="4">
    <location>
        <begin position="461"/>
        <end position="490"/>
    </location>
</feature>
<dbReference type="InterPro" id="IPR036443">
    <property type="entry name" value="Znf_RanBP2_sf"/>
</dbReference>
<dbReference type="GO" id="GO:0005737">
    <property type="term" value="C:cytoplasm"/>
    <property type="evidence" value="ECO:0007669"/>
    <property type="project" value="TreeGrafter"/>
</dbReference>
<feature type="region of interest" description="Disordered" evidence="4">
    <location>
        <begin position="352"/>
        <end position="375"/>
    </location>
</feature>
<feature type="region of interest" description="Disordered" evidence="4">
    <location>
        <begin position="504"/>
        <end position="563"/>
    </location>
</feature>
<feature type="compositionally biased region" description="Basic and acidic residues" evidence="4">
    <location>
        <begin position="538"/>
        <end position="561"/>
    </location>
</feature>
<dbReference type="InterPro" id="IPR036339">
    <property type="entry name" value="PUB-like_dom_sf"/>
</dbReference>
<proteinExistence type="predicted"/>
<keyword evidence="2" id="KW-0863">Zinc-finger</keyword>
<dbReference type="Gene3D" id="1.20.58.2190">
    <property type="match status" value="1"/>
</dbReference>
<organism evidence="6 7">
    <name type="scientific">Ignelater luminosus</name>
    <name type="common">Cucubano</name>
    <name type="synonym">Pyrophorus luminosus</name>
    <dbReference type="NCBI Taxonomy" id="2038154"/>
    <lineage>
        <taxon>Eukaryota</taxon>
        <taxon>Metazoa</taxon>
        <taxon>Ecdysozoa</taxon>
        <taxon>Arthropoda</taxon>
        <taxon>Hexapoda</taxon>
        <taxon>Insecta</taxon>
        <taxon>Pterygota</taxon>
        <taxon>Neoptera</taxon>
        <taxon>Endopterygota</taxon>
        <taxon>Coleoptera</taxon>
        <taxon>Polyphaga</taxon>
        <taxon>Elateriformia</taxon>
        <taxon>Elateroidea</taxon>
        <taxon>Elateridae</taxon>
        <taxon>Agrypninae</taxon>
        <taxon>Pyrophorini</taxon>
        <taxon>Ignelater</taxon>
    </lineage>
</organism>
<keyword evidence="7" id="KW-1185">Reference proteome</keyword>
<dbReference type="Pfam" id="PF21388">
    <property type="entry name" value="SPATA2_PUB-like"/>
    <property type="match status" value="1"/>
</dbReference>
<dbReference type="PANTHER" id="PTHR15326:SF2">
    <property type="entry name" value="PROTEIN TAMOZHENNIC"/>
    <property type="match status" value="1"/>
</dbReference>
<feature type="compositionally biased region" description="Basic and acidic residues" evidence="4">
    <location>
        <begin position="461"/>
        <end position="484"/>
    </location>
</feature>